<evidence type="ECO:0008006" key="4">
    <source>
        <dbReference type="Google" id="ProtNLM"/>
    </source>
</evidence>
<proteinExistence type="predicted"/>
<dbReference type="Proteomes" id="UP000198984">
    <property type="component" value="Unassembled WGS sequence"/>
</dbReference>
<dbReference type="STRING" id="573321.SAMN04488505_102492"/>
<keyword evidence="1" id="KW-0732">Signal</keyword>
<organism evidence="2 3">
    <name type="scientific">Chitinophaga rupis</name>
    <dbReference type="NCBI Taxonomy" id="573321"/>
    <lineage>
        <taxon>Bacteria</taxon>
        <taxon>Pseudomonadati</taxon>
        <taxon>Bacteroidota</taxon>
        <taxon>Chitinophagia</taxon>
        <taxon>Chitinophagales</taxon>
        <taxon>Chitinophagaceae</taxon>
        <taxon>Chitinophaga</taxon>
    </lineage>
</organism>
<evidence type="ECO:0000256" key="1">
    <source>
        <dbReference type="SAM" id="SignalP"/>
    </source>
</evidence>
<evidence type="ECO:0000313" key="3">
    <source>
        <dbReference type="Proteomes" id="UP000198984"/>
    </source>
</evidence>
<dbReference type="EMBL" id="FOBB01000002">
    <property type="protein sequence ID" value="SEL53713.1"/>
    <property type="molecule type" value="Genomic_DNA"/>
</dbReference>
<gene>
    <name evidence="2" type="ORF">SAMN04488505_102492</name>
</gene>
<dbReference type="AlphaFoldDB" id="A0A1H7R0L8"/>
<sequence>MINSIYNIIHSRYSSIKMLYLLLPLCCCRMLLYAADNKDPEPEPILFETSVFLVVQGVGGLEVPALINGDTAYLSVTDVFDFIKVRNNRSATGDSLSGYFLGEKDLYLIDRAKNEIHYRDHVYRLHKEDLAVSGTSIFLRLEYFGKVFGLPCKFNFRNLSVNMNTRLELPAVREMRLALMRQNINRLNGKAKADTVIKRDYPLFRFGMADWSVVANQRTQASDIWVNLGLGATIAGGEATASLNYNNYVQQQIAPDKDVKEIRPFDQRQQFYRWRYVDNDQRALRQIIAGKIFTQSISSIFDPVVGVQLTNAPTTYRRSFGTYTLSNITEPGWTVELYVNNALVDYTVADAAGFYTFDVPLVYGNSQIRLRFYGPFGEERIQEQNISIPFNFLPKNEFEYTASAGFVEDSLSSRFSRAQMNYGATRHITIGAGAEYLSSIPTNPAMPFVTTSIRMATNLLFNGEYTHNVRTQGILTYRTRSNLQVDVQYTRYKKGQQAIIYNFREERKIMLAKPFFGQHFSMFTRLTLNQLVSQDLKYTTSELLLSGAILRVGTNFTTYAVMVGKDQPFIYSNLGLSFRIPGKFLVMPQVQYAYTDNRLISARCEIGKYLFRNGYLNASYEKNYRSQISNFQLGLRYDFSFGQMGASILRSNHTTTVVESARGSLVYDGKTGYTGVSNRSMVGTGGIILQAFLDLNGNGQHDKGEPKAEGLRLSVNGGRVFQNRQDTTLRVQDMEPYTTYYLDLSNSNFDNIAWRAKNQVISVVVVPNQLKLIEVPVVVVGEVSGQVLLHESETTRGLGRIRVCFYRPDSSMVASTLTETDGFFNYMGLPPGAYTARIDPEQLKKLGLLCTPASLPFHISANKEGDVIDGLRFIVEREAGAIGKAW</sequence>
<feature type="chain" id="PRO_5011731822" description="Carboxypeptidase regulatory-like domain-containing protein" evidence="1">
    <location>
        <begin position="35"/>
        <end position="886"/>
    </location>
</feature>
<accession>A0A1H7R0L8</accession>
<name>A0A1H7R0L8_9BACT</name>
<protein>
    <recommendedName>
        <fullName evidence="4">Carboxypeptidase regulatory-like domain-containing protein</fullName>
    </recommendedName>
</protein>
<keyword evidence="3" id="KW-1185">Reference proteome</keyword>
<dbReference type="OrthoDB" id="1521722at2"/>
<evidence type="ECO:0000313" key="2">
    <source>
        <dbReference type="EMBL" id="SEL53713.1"/>
    </source>
</evidence>
<dbReference type="RefSeq" id="WP_089909871.1">
    <property type="nucleotide sequence ID" value="NZ_FOBB01000002.1"/>
</dbReference>
<reference evidence="2 3" key="1">
    <citation type="submission" date="2016-10" db="EMBL/GenBank/DDBJ databases">
        <authorList>
            <person name="de Groot N.N."/>
        </authorList>
    </citation>
    <scope>NUCLEOTIDE SEQUENCE [LARGE SCALE GENOMIC DNA]</scope>
    <source>
        <strain evidence="2 3">DSM 21039</strain>
    </source>
</reference>
<feature type="signal peptide" evidence="1">
    <location>
        <begin position="1"/>
        <end position="34"/>
    </location>
</feature>